<evidence type="ECO:0000256" key="13">
    <source>
        <dbReference type="ARBA" id="ARBA00025830"/>
    </source>
</evidence>
<dbReference type="NCBIfam" id="NF004412">
    <property type="entry name" value="PRK05759.1-3"/>
    <property type="match status" value="1"/>
</dbReference>
<evidence type="ECO:0000256" key="3">
    <source>
        <dbReference type="ARBA" id="ARBA00022448"/>
    </source>
</evidence>
<dbReference type="SUPFAM" id="SSF81573">
    <property type="entry name" value="F1F0 ATP synthase subunit B, membrane domain"/>
    <property type="match status" value="1"/>
</dbReference>
<comment type="similarity">
    <text evidence="2 14 15">Belongs to the ATPase B chain family.</text>
</comment>
<dbReference type="RefSeq" id="WP_379582590.1">
    <property type="nucleotide sequence ID" value="NZ_JBHSQW010000009.1"/>
</dbReference>
<keyword evidence="4 14" id="KW-1003">Cell membrane</keyword>
<keyword evidence="7 14" id="KW-0375">Hydrogen ion transport</keyword>
<dbReference type="PANTHER" id="PTHR33445">
    <property type="entry name" value="ATP SYNTHASE SUBUNIT B', CHLOROPLASTIC"/>
    <property type="match status" value="1"/>
</dbReference>
<feature type="coiled-coil region" evidence="16">
    <location>
        <begin position="83"/>
        <end position="110"/>
    </location>
</feature>
<dbReference type="Proteomes" id="UP001596302">
    <property type="component" value="Unassembled WGS sequence"/>
</dbReference>
<dbReference type="InterPro" id="IPR028987">
    <property type="entry name" value="ATP_synth_B-like_membr_sf"/>
</dbReference>
<keyword evidence="19" id="KW-1185">Reference proteome</keyword>
<keyword evidence="5 14" id="KW-0138">CF(0)</keyword>
<accession>A0ABW1IXS8</accession>
<evidence type="ECO:0000256" key="17">
    <source>
        <dbReference type="SAM" id="MobiDB-lite"/>
    </source>
</evidence>
<evidence type="ECO:0000313" key="19">
    <source>
        <dbReference type="Proteomes" id="UP001596302"/>
    </source>
</evidence>
<sequence length="193" mass="21405">MSVLAQEQGGGSNFLLPNMTIVVEVLAFLLILYILRRWVWPPLSKAMNDRQAMVRKQAADSAEASRKLREAEKHFAAALADARREATAIRDEARADAKRIREEMRIAADAEVERIRRRGEEQLARQQEQVTRQLRSEIGGLAVQLAERIVGQSLADDGMRRATIDRFLAELDRVPAHPRRTGAPGGVSGAGAS</sequence>
<dbReference type="Pfam" id="PF00430">
    <property type="entry name" value="ATP-synt_B"/>
    <property type="match status" value="1"/>
</dbReference>
<feature type="transmembrane region" description="Helical" evidence="14">
    <location>
        <begin position="14"/>
        <end position="35"/>
    </location>
</feature>
<evidence type="ECO:0000256" key="9">
    <source>
        <dbReference type="ARBA" id="ARBA00023065"/>
    </source>
</evidence>
<keyword evidence="16" id="KW-0175">Coiled coil</keyword>
<keyword evidence="10 14" id="KW-0472">Membrane</keyword>
<proteinExistence type="inferred from homology"/>
<dbReference type="PANTHER" id="PTHR33445:SF1">
    <property type="entry name" value="ATP SYNTHASE SUBUNIT B"/>
    <property type="match status" value="1"/>
</dbReference>
<evidence type="ECO:0000256" key="15">
    <source>
        <dbReference type="RuleBase" id="RU003848"/>
    </source>
</evidence>
<evidence type="ECO:0000256" key="10">
    <source>
        <dbReference type="ARBA" id="ARBA00023136"/>
    </source>
</evidence>
<gene>
    <name evidence="14" type="primary">atpF</name>
    <name evidence="18" type="ORF">ACFQE5_03245</name>
</gene>
<dbReference type="EMBL" id="JBHSQW010000009">
    <property type="protein sequence ID" value="MFC5993225.1"/>
    <property type="molecule type" value="Genomic_DNA"/>
</dbReference>
<comment type="caution">
    <text evidence="18">The sequence shown here is derived from an EMBL/GenBank/DDBJ whole genome shotgun (WGS) entry which is preliminary data.</text>
</comment>
<evidence type="ECO:0000256" key="12">
    <source>
        <dbReference type="ARBA" id="ARBA00025198"/>
    </source>
</evidence>
<reference evidence="19" key="1">
    <citation type="journal article" date="2019" name="Int. J. Syst. Evol. Microbiol.">
        <title>The Global Catalogue of Microorganisms (GCM) 10K type strain sequencing project: providing services to taxonomists for standard genome sequencing and annotation.</title>
        <authorList>
            <consortium name="The Broad Institute Genomics Platform"/>
            <consortium name="The Broad Institute Genome Sequencing Center for Infectious Disease"/>
            <person name="Wu L."/>
            <person name="Ma J."/>
        </authorList>
    </citation>
    <scope>NUCLEOTIDE SEQUENCE [LARGE SCALE GENOMIC DNA]</scope>
    <source>
        <strain evidence="19">CCM 8391</strain>
    </source>
</reference>
<keyword evidence="3 14" id="KW-0813">Transport</keyword>
<comment type="subcellular location">
    <subcellularLocation>
        <location evidence="1 14">Cell membrane</location>
        <topology evidence="1 14">Single-pass membrane protein</topology>
    </subcellularLocation>
</comment>
<evidence type="ECO:0000256" key="6">
    <source>
        <dbReference type="ARBA" id="ARBA00022692"/>
    </source>
</evidence>
<dbReference type="InterPro" id="IPR050059">
    <property type="entry name" value="ATP_synthase_B_chain"/>
</dbReference>
<feature type="compositionally biased region" description="Gly residues" evidence="17">
    <location>
        <begin position="183"/>
        <end position="193"/>
    </location>
</feature>
<organism evidence="18 19">
    <name type="scientific">Pseudonocardia hispaniensis</name>
    <dbReference type="NCBI Taxonomy" id="904933"/>
    <lineage>
        <taxon>Bacteria</taxon>
        <taxon>Bacillati</taxon>
        <taxon>Actinomycetota</taxon>
        <taxon>Actinomycetes</taxon>
        <taxon>Pseudonocardiales</taxon>
        <taxon>Pseudonocardiaceae</taxon>
        <taxon>Pseudonocardia</taxon>
    </lineage>
</organism>
<evidence type="ECO:0000256" key="7">
    <source>
        <dbReference type="ARBA" id="ARBA00022781"/>
    </source>
</evidence>
<feature type="region of interest" description="Disordered" evidence="17">
    <location>
        <begin position="173"/>
        <end position="193"/>
    </location>
</feature>
<dbReference type="HAMAP" id="MF_01398">
    <property type="entry name" value="ATP_synth_b_bprime"/>
    <property type="match status" value="1"/>
</dbReference>
<protein>
    <recommendedName>
        <fullName evidence="14">ATP synthase subunit b</fullName>
    </recommendedName>
    <alternativeName>
        <fullName evidence="14">ATP synthase F(0) sector subunit b</fullName>
    </alternativeName>
    <alternativeName>
        <fullName evidence="14">ATPase subunit I</fullName>
    </alternativeName>
    <alternativeName>
        <fullName evidence="14">F-type ATPase subunit b</fullName>
        <shortName evidence="14">F-ATPase subunit b</shortName>
    </alternativeName>
</protein>
<dbReference type="InterPro" id="IPR005864">
    <property type="entry name" value="ATP_synth_F0_bsu_bac"/>
</dbReference>
<dbReference type="CDD" id="cd06503">
    <property type="entry name" value="ATP-synt_Fo_b"/>
    <property type="match status" value="1"/>
</dbReference>
<comment type="function">
    <text evidence="12 14">F(1)F(0) ATP synthase produces ATP from ADP in the presence of a proton or sodium gradient. F-type ATPases consist of two structural domains, F(1) containing the extramembraneous catalytic core and F(0) containing the membrane proton channel, linked together by a central stalk and a peripheral stalk. During catalysis, ATP synthesis in the catalytic domain of F(1) is coupled via a rotary mechanism of the central stalk subunits to proton translocation.</text>
</comment>
<evidence type="ECO:0000256" key="8">
    <source>
        <dbReference type="ARBA" id="ARBA00022989"/>
    </source>
</evidence>
<keyword evidence="6 14" id="KW-0812">Transmembrane</keyword>
<keyword evidence="8 14" id="KW-1133">Transmembrane helix</keyword>
<evidence type="ECO:0000256" key="14">
    <source>
        <dbReference type="HAMAP-Rule" id="MF_01398"/>
    </source>
</evidence>
<name>A0ABW1IXS8_9PSEU</name>
<evidence type="ECO:0000313" key="18">
    <source>
        <dbReference type="EMBL" id="MFC5993225.1"/>
    </source>
</evidence>
<evidence type="ECO:0000256" key="1">
    <source>
        <dbReference type="ARBA" id="ARBA00004162"/>
    </source>
</evidence>
<keyword evidence="11 14" id="KW-0066">ATP synthesis</keyword>
<evidence type="ECO:0000256" key="4">
    <source>
        <dbReference type="ARBA" id="ARBA00022475"/>
    </source>
</evidence>
<dbReference type="InterPro" id="IPR002146">
    <property type="entry name" value="ATP_synth_b/b'su_bac/chlpt"/>
</dbReference>
<comment type="function">
    <text evidence="14">Component of the F(0) channel, it forms part of the peripheral stalk, linking F(1) to F(0).</text>
</comment>
<evidence type="ECO:0000256" key="2">
    <source>
        <dbReference type="ARBA" id="ARBA00005513"/>
    </source>
</evidence>
<evidence type="ECO:0000256" key="5">
    <source>
        <dbReference type="ARBA" id="ARBA00022547"/>
    </source>
</evidence>
<keyword evidence="9 14" id="KW-0406">Ion transport</keyword>
<dbReference type="NCBIfam" id="TIGR01144">
    <property type="entry name" value="ATP_synt_b"/>
    <property type="match status" value="1"/>
</dbReference>
<evidence type="ECO:0000256" key="11">
    <source>
        <dbReference type="ARBA" id="ARBA00023310"/>
    </source>
</evidence>
<evidence type="ECO:0000256" key="16">
    <source>
        <dbReference type="SAM" id="Coils"/>
    </source>
</evidence>
<comment type="subunit">
    <text evidence="13 14">F-type ATPases have 2 components, F(1) - the catalytic core - and F(0) - the membrane proton channel. F(1) has five subunits: alpha(3), beta(3), gamma(1), delta(1), epsilon(1). F(0) has three main subunits: a(1), b(2) and c(10-14). The alpha and beta chains form an alternating ring which encloses part of the gamma chain. F(1) is attached to F(0) by a central stalk formed by the gamma and epsilon chains, while a peripheral stalk is formed by the delta and b chains.</text>
</comment>